<dbReference type="Pfam" id="PF07686">
    <property type="entry name" value="V-set"/>
    <property type="match status" value="1"/>
</dbReference>
<comment type="caution">
    <text evidence="2">The sequence shown here is derived from an EMBL/GenBank/DDBJ whole genome shotgun (WGS) entry which is preliminary data.</text>
</comment>
<name>A0A9X9LKQ7_GULGU</name>
<reference evidence="2 3" key="1">
    <citation type="submission" date="2018-10" db="EMBL/GenBank/DDBJ databases">
        <authorList>
            <person name="Ekblom R."/>
            <person name="Jareborg N."/>
        </authorList>
    </citation>
    <scope>NUCLEOTIDE SEQUENCE [LARGE SCALE GENOMIC DNA]</scope>
    <source>
        <tissue evidence="2">Muscle</tissue>
    </source>
</reference>
<dbReference type="InterPro" id="IPR007110">
    <property type="entry name" value="Ig-like_dom"/>
</dbReference>
<dbReference type="PROSITE" id="PS50835">
    <property type="entry name" value="IG_LIKE"/>
    <property type="match status" value="1"/>
</dbReference>
<dbReference type="Proteomes" id="UP000269945">
    <property type="component" value="Unassembled WGS sequence"/>
</dbReference>
<dbReference type="InterPro" id="IPR013106">
    <property type="entry name" value="Ig_V-set"/>
</dbReference>
<keyword evidence="3" id="KW-1185">Reference proteome</keyword>
<sequence>MCTGINSWKQPPETSSMIKAIDPQVFPDHFSGSTSGNSASLTINELQAEDEAVYYCST</sequence>
<dbReference type="Gene3D" id="2.60.40.10">
    <property type="entry name" value="Immunoglobulins"/>
    <property type="match status" value="1"/>
</dbReference>
<dbReference type="EMBL" id="CYRY02005995">
    <property type="protein sequence ID" value="VCW70524.1"/>
    <property type="molecule type" value="Genomic_DNA"/>
</dbReference>
<proteinExistence type="predicted"/>
<dbReference type="PANTHER" id="PTHR23267">
    <property type="entry name" value="IMMUNOGLOBULIN LIGHT CHAIN"/>
    <property type="match status" value="1"/>
</dbReference>
<dbReference type="InterPro" id="IPR036179">
    <property type="entry name" value="Ig-like_dom_sf"/>
</dbReference>
<gene>
    <name evidence="2" type="ORF">BN2614_LOCUS4</name>
</gene>
<evidence type="ECO:0000313" key="3">
    <source>
        <dbReference type="Proteomes" id="UP000269945"/>
    </source>
</evidence>
<protein>
    <recommendedName>
        <fullName evidence="1">Ig-like domain-containing protein</fullName>
    </recommendedName>
</protein>
<dbReference type="SUPFAM" id="SSF48726">
    <property type="entry name" value="Immunoglobulin"/>
    <property type="match status" value="1"/>
</dbReference>
<feature type="domain" description="Ig-like" evidence="1">
    <location>
        <begin position="7"/>
        <end position="58"/>
    </location>
</feature>
<accession>A0A9X9LKQ7</accession>
<evidence type="ECO:0000259" key="1">
    <source>
        <dbReference type="PROSITE" id="PS50835"/>
    </source>
</evidence>
<organism evidence="2 3">
    <name type="scientific">Gulo gulo</name>
    <name type="common">Wolverine</name>
    <name type="synonym">Gluton</name>
    <dbReference type="NCBI Taxonomy" id="48420"/>
    <lineage>
        <taxon>Eukaryota</taxon>
        <taxon>Metazoa</taxon>
        <taxon>Chordata</taxon>
        <taxon>Craniata</taxon>
        <taxon>Vertebrata</taxon>
        <taxon>Euteleostomi</taxon>
        <taxon>Mammalia</taxon>
        <taxon>Eutheria</taxon>
        <taxon>Laurasiatheria</taxon>
        <taxon>Carnivora</taxon>
        <taxon>Caniformia</taxon>
        <taxon>Musteloidea</taxon>
        <taxon>Mustelidae</taxon>
        <taxon>Guloninae</taxon>
        <taxon>Gulo</taxon>
    </lineage>
</organism>
<dbReference type="InterPro" id="IPR013783">
    <property type="entry name" value="Ig-like_fold"/>
</dbReference>
<evidence type="ECO:0000313" key="2">
    <source>
        <dbReference type="EMBL" id="VCW70524.1"/>
    </source>
</evidence>
<dbReference type="AlphaFoldDB" id="A0A9X9LKQ7"/>
<dbReference type="InterPro" id="IPR050150">
    <property type="entry name" value="IgV_Light_Chain"/>
</dbReference>